<dbReference type="AlphaFoldDB" id="A0A927H7C5"/>
<dbReference type="Pfam" id="PF01565">
    <property type="entry name" value="FAD_binding_4"/>
    <property type="match status" value="1"/>
</dbReference>
<dbReference type="InterPro" id="IPR036318">
    <property type="entry name" value="FAD-bd_PCMH-like_sf"/>
</dbReference>
<dbReference type="PANTHER" id="PTHR42973">
    <property type="entry name" value="BINDING OXIDOREDUCTASE, PUTATIVE (AFU_ORTHOLOGUE AFUA_1G17690)-RELATED"/>
    <property type="match status" value="1"/>
</dbReference>
<protein>
    <submittedName>
        <fullName evidence="8">FAD-binding oxidoreductase</fullName>
    </submittedName>
</protein>
<dbReference type="Proteomes" id="UP000632125">
    <property type="component" value="Unassembled WGS sequence"/>
</dbReference>
<dbReference type="InterPro" id="IPR050416">
    <property type="entry name" value="FAD-linked_Oxidoreductase"/>
</dbReference>
<evidence type="ECO:0000313" key="9">
    <source>
        <dbReference type="Proteomes" id="UP000632125"/>
    </source>
</evidence>
<keyword evidence="4" id="KW-0274">FAD</keyword>
<evidence type="ECO:0000256" key="5">
    <source>
        <dbReference type="ARBA" id="ARBA00023002"/>
    </source>
</evidence>
<reference evidence="8" key="1">
    <citation type="submission" date="2020-09" db="EMBL/GenBank/DDBJ databases">
        <title>A novel bacterium of genus Paenibacillus, isolated from South China Sea.</title>
        <authorList>
            <person name="Huang H."/>
            <person name="Mo K."/>
            <person name="Hu Y."/>
        </authorList>
    </citation>
    <scope>NUCLEOTIDE SEQUENCE</scope>
    <source>
        <strain evidence="8">IB182493</strain>
    </source>
</reference>
<evidence type="ECO:0000256" key="6">
    <source>
        <dbReference type="SAM" id="MobiDB-lite"/>
    </source>
</evidence>
<keyword evidence="9" id="KW-1185">Reference proteome</keyword>
<evidence type="ECO:0000313" key="8">
    <source>
        <dbReference type="EMBL" id="MBD2870890.1"/>
    </source>
</evidence>
<feature type="region of interest" description="Disordered" evidence="6">
    <location>
        <begin position="439"/>
        <end position="462"/>
    </location>
</feature>
<dbReference type="GO" id="GO:0071949">
    <property type="term" value="F:FAD binding"/>
    <property type="evidence" value="ECO:0007669"/>
    <property type="project" value="InterPro"/>
</dbReference>
<comment type="similarity">
    <text evidence="2">Belongs to the oxygen-dependent FAD-linked oxidoreductase family.</text>
</comment>
<dbReference type="EMBL" id="JACXIY010000024">
    <property type="protein sequence ID" value="MBD2870890.1"/>
    <property type="molecule type" value="Genomic_DNA"/>
</dbReference>
<feature type="domain" description="FAD-binding PCMH-type" evidence="7">
    <location>
        <begin position="30"/>
        <end position="202"/>
    </location>
</feature>
<organism evidence="8 9">
    <name type="scientific">Paenibacillus arenilitoris</name>
    <dbReference type="NCBI Taxonomy" id="2772299"/>
    <lineage>
        <taxon>Bacteria</taxon>
        <taxon>Bacillati</taxon>
        <taxon>Bacillota</taxon>
        <taxon>Bacilli</taxon>
        <taxon>Bacillales</taxon>
        <taxon>Paenibacillaceae</taxon>
        <taxon>Paenibacillus</taxon>
    </lineage>
</organism>
<dbReference type="InterPro" id="IPR016169">
    <property type="entry name" value="FAD-bd_PCMH_sub2"/>
</dbReference>
<evidence type="ECO:0000256" key="1">
    <source>
        <dbReference type="ARBA" id="ARBA00001974"/>
    </source>
</evidence>
<evidence type="ECO:0000256" key="4">
    <source>
        <dbReference type="ARBA" id="ARBA00022827"/>
    </source>
</evidence>
<dbReference type="InterPro" id="IPR012951">
    <property type="entry name" value="BBE"/>
</dbReference>
<dbReference type="Pfam" id="PF08031">
    <property type="entry name" value="BBE"/>
    <property type="match status" value="1"/>
</dbReference>
<dbReference type="PROSITE" id="PS51387">
    <property type="entry name" value="FAD_PCMH"/>
    <property type="match status" value="1"/>
</dbReference>
<name>A0A927H7C5_9BACL</name>
<comment type="cofactor">
    <cofactor evidence="1">
        <name>FAD</name>
        <dbReference type="ChEBI" id="CHEBI:57692"/>
    </cofactor>
</comment>
<evidence type="ECO:0000256" key="3">
    <source>
        <dbReference type="ARBA" id="ARBA00022630"/>
    </source>
</evidence>
<dbReference type="InterPro" id="IPR016166">
    <property type="entry name" value="FAD-bd_PCMH"/>
</dbReference>
<dbReference type="InterPro" id="IPR006094">
    <property type="entry name" value="Oxid_FAD_bind_N"/>
</dbReference>
<proteinExistence type="inferred from homology"/>
<sequence length="462" mass="51646">MNLKTKLTGRVVFRGDPGYEAARKNWDPHTNRFPKVFVFAQRTQDVANAIKWARKNHVPIRARSGRHALETNLSQVNGGIVIDVSEMKKIKLNRKKGTVMVETGNRVGRIVKALTPKGFIAPFGDSPSVGIGGITAGGGIGPLQRTIGLISDNLVALEMVDAKGRVIRANKKRNADLLWASRGGGGGNFGIYTRYKFKLHRAPARATVIQITWPWNQFEEVFKAWQKWAPSVDTRLGTYLEIGPKKGGNVRMTGLFLGPRTEAIRLLRPVTSVGTPTKEIIRSLPYPEASNFLLPPDPVLTQRFSNQFSSGFARCPFPDKAIKDMRKFLEKAEGNTPAGFFFLNWGGAVSRVSPKATAFFWRKAKFYVEWNSSWTKQSDAAKNIALARNLRRKLQPFIVGSYINVPDQGIKNSGPVYYGANFPRLRRVKAKYDPKNVFNNPQSIPPARRPCSQKRKKCRVPV</sequence>
<dbReference type="InterPro" id="IPR016167">
    <property type="entry name" value="FAD-bd_PCMH_sub1"/>
</dbReference>
<dbReference type="Gene3D" id="3.40.462.20">
    <property type="match status" value="1"/>
</dbReference>
<dbReference type="SUPFAM" id="SSF56176">
    <property type="entry name" value="FAD-binding/transporter-associated domain-like"/>
    <property type="match status" value="1"/>
</dbReference>
<dbReference type="Gene3D" id="3.30.465.10">
    <property type="match status" value="1"/>
</dbReference>
<accession>A0A927H7C5</accession>
<keyword evidence="5" id="KW-0560">Oxidoreductase</keyword>
<dbReference type="Gene3D" id="3.30.43.10">
    <property type="entry name" value="Uridine Diphospho-n-acetylenolpyruvylglucosamine Reductase, domain 2"/>
    <property type="match status" value="1"/>
</dbReference>
<dbReference type="GO" id="GO:0016491">
    <property type="term" value="F:oxidoreductase activity"/>
    <property type="evidence" value="ECO:0007669"/>
    <property type="project" value="UniProtKB-KW"/>
</dbReference>
<gene>
    <name evidence="8" type="ORF">IDH41_20100</name>
</gene>
<feature type="compositionally biased region" description="Basic residues" evidence="6">
    <location>
        <begin position="451"/>
        <end position="462"/>
    </location>
</feature>
<evidence type="ECO:0000256" key="2">
    <source>
        <dbReference type="ARBA" id="ARBA00005466"/>
    </source>
</evidence>
<keyword evidence="3" id="KW-0285">Flavoprotein</keyword>
<dbReference type="PANTHER" id="PTHR42973:SF39">
    <property type="entry name" value="FAD-BINDING PCMH-TYPE DOMAIN-CONTAINING PROTEIN"/>
    <property type="match status" value="1"/>
</dbReference>
<dbReference type="RefSeq" id="WP_190864189.1">
    <property type="nucleotide sequence ID" value="NZ_JACXIY010000024.1"/>
</dbReference>
<evidence type="ECO:0000259" key="7">
    <source>
        <dbReference type="PROSITE" id="PS51387"/>
    </source>
</evidence>
<comment type="caution">
    <text evidence="8">The sequence shown here is derived from an EMBL/GenBank/DDBJ whole genome shotgun (WGS) entry which is preliminary data.</text>
</comment>